<evidence type="ECO:0000259" key="1">
    <source>
        <dbReference type="Pfam" id="PF02625"/>
    </source>
</evidence>
<evidence type="ECO:0000313" key="4">
    <source>
        <dbReference type="Proteomes" id="UP000095649"/>
    </source>
</evidence>
<feature type="domain" description="XdhC- CoxI" evidence="1">
    <location>
        <begin position="253"/>
        <end position="314"/>
    </location>
</feature>
<sequence length="351" mass="36665">MNRQTLADVLQDTNQTGSYTLATVLEGAEAGSQLLLRDGDALWQTRSAELLQRQLAALQACTATGFLTLDGRRVFAERFGAVPQLVVCGGGHVAAALVKQVKLLGLPVLAIDDREEFAQQLRAAGADTVLCAPFAQALQNVPGGAETYFAVLTRSHAFDLDCLTQILQKPAAYVGMMGSRGRAALVRRQLLEAGLDNQRINALCAPIGLAIGAQTAAEIALSILAQIVQVKNARPQTEGYPVTLLDAMVQAEKASTPAVLATIVARHGSTPRDVGAKMLILPDGSTVGSVGGGIMEHHTVQAAQKLLAQAAPALQCLQLSADGKNEDAAIAACGGSMEVLLQTLFPGEEAK</sequence>
<accession>A0A173QXF1</accession>
<dbReference type="AlphaFoldDB" id="A0A173QXF1"/>
<dbReference type="Gene3D" id="3.40.50.720">
    <property type="entry name" value="NAD(P)-binding Rossmann-like Domain"/>
    <property type="match status" value="1"/>
</dbReference>
<dbReference type="InterPro" id="IPR003777">
    <property type="entry name" value="XdhC_CoxI"/>
</dbReference>
<dbReference type="InterPro" id="IPR052698">
    <property type="entry name" value="MoCofactor_Util/Proc"/>
</dbReference>
<gene>
    <name evidence="3" type="ORF">ERS852582_00108</name>
</gene>
<proteinExistence type="predicted"/>
<dbReference type="Pfam" id="PF02625">
    <property type="entry name" value="XdhC_CoxI"/>
    <property type="match status" value="1"/>
</dbReference>
<dbReference type="InterPro" id="IPR036291">
    <property type="entry name" value="NAD(P)-bd_dom_sf"/>
</dbReference>
<dbReference type="InterPro" id="IPR027051">
    <property type="entry name" value="XdhC_Rossmann_dom"/>
</dbReference>
<reference evidence="3 4" key="1">
    <citation type="submission" date="2015-09" db="EMBL/GenBank/DDBJ databases">
        <authorList>
            <consortium name="Pathogen Informatics"/>
        </authorList>
    </citation>
    <scope>NUCLEOTIDE SEQUENCE [LARGE SCALE GENOMIC DNA]</scope>
    <source>
        <strain evidence="3 4">2789STDY5834970</strain>
    </source>
</reference>
<dbReference type="EMBL" id="CYXN01000001">
    <property type="protein sequence ID" value="CUM69999.1"/>
    <property type="molecule type" value="Genomic_DNA"/>
</dbReference>
<dbReference type="SUPFAM" id="SSF51735">
    <property type="entry name" value="NAD(P)-binding Rossmann-fold domains"/>
    <property type="match status" value="1"/>
</dbReference>
<evidence type="ECO:0000259" key="2">
    <source>
        <dbReference type="Pfam" id="PF13478"/>
    </source>
</evidence>
<name>A0A173QXF1_9FIRM</name>
<dbReference type="RefSeq" id="WP_055184361.1">
    <property type="nucleotide sequence ID" value="NZ_CYXN01000001.1"/>
</dbReference>
<dbReference type="OrthoDB" id="9773039at2"/>
<dbReference type="Proteomes" id="UP000095649">
    <property type="component" value="Unassembled WGS sequence"/>
</dbReference>
<protein>
    <submittedName>
        <fullName evidence="3">Xanthine dehydrogenase accessory protein XdhC</fullName>
    </submittedName>
</protein>
<feature type="domain" description="XdhC Rossmann" evidence="2">
    <location>
        <begin position="85"/>
        <end position="227"/>
    </location>
</feature>
<organism evidence="3 4">
    <name type="scientific">Faecalibacterium prausnitzii</name>
    <dbReference type="NCBI Taxonomy" id="853"/>
    <lineage>
        <taxon>Bacteria</taxon>
        <taxon>Bacillati</taxon>
        <taxon>Bacillota</taxon>
        <taxon>Clostridia</taxon>
        <taxon>Eubacteriales</taxon>
        <taxon>Oscillospiraceae</taxon>
        <taxon>Faecalibacterium</taxon>
    </lineage>
</organism>
<dbReference type="PANTHER" id="PTHR30388">
    <property type="entry name" value="ALDEHYDE OXIDOREDUCTASE MOLYBDENUM COFACTOR ASSEMBLY PROTEIN"/>
    <property type="match status" value="1"/>
</dbReference>
<dbReference type="PANTHER" id="PTHR30388:SF6">
    <property type="entry name" value="XANTHINE DEHYDROGENASE SUBUNIT A-RELATED"/>
    <property type="match status" value="1"/>
</dbReference>
<dbReference type="Pfam" id="PF13478">
    <property type="entry name" value="XdhC_C"/>
    <property type="match status" value="1"/>
</dbReference>
<evidence type="ECO:0000313" key="3">
    <source>
        <dbReference type="EMBL" id="CUM69999.1"/>
    </source>
</evidence>